<evidence type="ECO:0000256" key="8">
    <source>
        <dbReference type="ARBA" id="ARBA00057341"/>
    </source>
</evidence>
<gene>
    <name evidence="10" type="ORF">C731_0773</name>
</gene>
<keyword evidence="5" id="KW-0521">NADP</keyword>
<dbReference type="STRING" id="1122247.GCA_000379865_04054"/>
<keyword evidence="3" id="KW-0285">Flavoprotein</keyword>
<dbReference type="eggNOG" id="COG2072">
    <property type="taxonomic scope" value="Bacteria"/>
</dbReference>
<dbReference type="EMBL" id="AMRA01000020">
    <property type="protein sequence ID" value="EKF25246.1"/>
    <property type="molecule type" value="Genomic_DNA"/>
</dbReference>
<evidence type="ECO:0000256" key="6">
    <source>
        <dbReference type="ARBA" id="ARBA00023002"/>
    </source>
</evidence>
<dbReference type="Proteomes" id="UP000006265">
    <property type="component" value="Unassembled WGS sequence"/>
</dbReference>
<comment type="cofactor">
    <cofactor evidence="1">
        <name>FAD</name>
        <dbReference type="ChEBI" id="CHEBI:57692"/>
    </cofactor>
</comment>
<comment type="caution">
    <text evidence="10">The sequence shown here is derived from an EMBL/GenBank/DDBJ whole genome shotgun (WGS) entry which is preliminary data.</text>
</comment>
<evidence type="ECO:0000256" key="9">
    <source>
        <dbReference type="ARBA" id="ARBA00074115"/>
    </source>
</evidence>
<dbReference type="InterPro" id="IPR051209">
    <property type="entry name" value="FAD-bind_Monooxygenase_sf"/>
</dbReference>
<dbReference type="GO" id="GO:0004499">
    <property type="term" value="F:N,N-dimethylaniline monooxygenase activity"/>
    <property type="evidence" value="ECO:0007669"/>
    <property type="project" value="InterPro"/>
</dbReference>
<keyword evidence="11" id="KW-1185">Reference proteome</keyword>
<reference evidence="10 11" key="1">
    <citation type="journal article" date="2012" name="J. Bacteriol.">
        <title>Genome sequence of Mycobacterium hassiacum DSM 44199, a rare source of heat-stable mycobacterial proteins.</title>
        <authorList>
            <person name="Tiago I."/>
            <person name="Maranha A."/>
            <person name="Mendes V."/>
            <person name="Alarico S."/>
            <person name="Moynihan P.J."/>
            <person name="Clarke A.J."/>
            <person name="Macedo-Ribeiro S."/>
            <person name="Pereira P.J."/>
            <person name="Empadinhas N."/>
        </authorList>
    </citation>
    <scope>NUCLEOTIDE SEQUENCE [LARGE SCALE GENOMIC DNA]</scope>
    <source>
        <strain evidence="11">DSM 44199 / CIP 105218 / JCM 12690 / 3849</strain>
    </source>
</reference>
<evidence type="ECO:0000256" key="3">
    <source>
        <dbReference type="ARBA" id="ARBA00022630"/>
    </source>
</evidence>
<dbReference type="SUPFAM" id="SSF51905">
    <property type="entry name" value="FAD/NAD(P)-binding domain"/>
    <property type="match status" value="1"/>
</dbReference>
<dbReference type="Gene3D" id="3.50.50.60">
    <property type="entry name" value="FAD/NAD(P)-binding domain"/>
    <property type="match status" value="2"/>
</dbReference>
<accession>K5BHV8</accession>
<evidence type="ECO:0000256" key="1">
    <source>
        <dbReference type="ARBA" id="ARBA00001974"/>
    </source>
</evidence>
<comment type="function">
    <text evidence="8">Catalyzes a Baeyer-Villiger oxidation reaction, i.e. the insertion of an oxygen atom into a carbon-carbon bond adjacent to a carbonyl, which converts ketones to esters or lactones using NADPH and/or NADH as an electron donor. Thus, can convert bicyclo[3.2.0]hept-2-en-6-one into the oxidative lactone products 2-oxabicyclo[3.3.0]oct-6-en-3-one and 3-oxabicyclo[3.3.0]oct-6-en-2-one. Is also able to catalyze the sulfoxidation of methyl phenyl sulfide (thioanisole).</text>
</comment>
<evidence type="ECO:0000256" key="4">
    <source>
        <dbReference type="ARBA" id="ARBA00022827"/>
    </source>
</evidence>
<comment type="similarity">
    <text evidence="2">Belongs to the FAD-binding monooxygenase family.</text>
</comment>
<dbReference type="InterPro" id="IPR036188">
    <property type="entry name" value="FAD/NAD-bd_sf"/>
</dbReference>
<keyword evidence="7 10" id="KW-0503">Monooxygenase</keyword>
<name>K5BHV8_MYCHD</name>
<organism evidence="10 11">
    <name type="scientific">Mycolicibacterium hassiacum (strain DSM 44199 / CIP 105218 / JCM 12690 / 3849)</name>
    <name type="common">Mycobacterium hassiacum</name>
    <dbReference type="NCBI Taxonomy" id="1122247"/>
    <lineage>
        <taxon>Bacteria</taxon>
        <taxon>Bacillati</taxon>
        <taxon>Actinomycetota</taxon>
        <taxon>Actinomycetes</taxon>
        <taxon>Mycobacteriales</taxon>
        <taxon>Mycobacteriaceae</taxon>
        <taxon>Mycolicibacterium</taxon>
    </lineage>
</organism>
<proteinExistence type="inferred from homology"/>
<dbReference type="InterPro" id="IPR020946">
    <property type="entry name" value="Flavin_mOase-like"/>
</dbReference>
<dbReference type="GO" id="GO:0050661">
    <property type="term" value="F:NADP binding"/>
    <property type="evidence" value="ECO:0007669"/>
    <property type="project" value="InterPro"/>
</dbReference>
<keyword evidence="6" id="KW-0560">Oxidoreductase</keyword>
<evidence type="ECO:0000313" key="11">
    <source>
        <dbReference type="Proteomes" id="UP000006265"/>
    </source>
</evidence>
<dbReference type="GO" id="GO:0050660">
    <property type="term" value="F:flavin adenine dinucleotide binding"/>
    <property type="evidence" value="ECO:0007669"/>
    <property type="project" value="InterPro"/>
</dbReference>
<dbReference type="AlphaFoldDB" id="K5BHV8"/>
<evidence type="ECO:0000313" key="10">
    <source>
        <dbReference type="EMBL" id="EKF25246.1"/>
    </source>
</evidence>
<keyword evidence="4" id="KW-0274">FAD</keyword>
<dbReference type="FunFam" id="3.50.50.60:FF:000266">
    <property type="entry name" value="Baeyer-Villiger monooxygenase"/>
    <property type="match status" value="1"/>
</dbReference>
<dbReference type="PATRIC" id="fig|1122247.3.peg.742"/>
<evidence type="ECO:0000256" key="7">
    <source>
        <dbReference type="ARBA" id="ARBA00023033"/>
    </source>
</evidence>
<protein>
    <recommendedName>
        <fullName evidence="9">Baeyer-Villiger monooxygenase</fullName>
    </recommendedName>
</protein>
<sequence>MHTRALIIGTGFSGLGMGIALQRRGVEFLILEKADDIGGTWRDNTYPGCACDIPSHMYSFSFEPKADWTHMWSYQPEIFEYMQGVTNKYGLRRYIRFGSHVDRAYWDDTEMRWHVFTTDGREFVAQFLISGIGGLHIPLIPDFEGIDEYQGRLFHSAQWDHSVDLTGKRVAVIGTGASAIQIVPAIIEDVAALHLYQRTPAWVMPRPNNPIPPWLRTVFSYVPGTRWAMRAAIYWAHEVVGFAMTKQPRLLKIGELLGKWNIRRWVKDPELRRKLTPSYRAGCKRILNSNTYYRAVADPKTEVITDGIARFTRTGIVAGDGTERDVDVVVCATGFHVTDAFSYLDIKGRAGEDLVDRWNREGISALRGITVTGMPNLFFLLGPNTALGHNSVVFMIESQIRYVAQAIAAVDRMGAQALEPTKAAQDAYNEKLQRELAGTVWNTGGCRSWYLDEHGVNRTLWSGMTWQYWLATRRFDPSEYHFLGFADSDRDTRLTQHVALTPVVGHQG</sequence>
<dbReference type="PANTHER" id="PTHR42877">
    <property type="entry name" value="L-ORNITHINE N(5)-MONOOXYGENASE-RELATED"/>
    <property type="match status" value="1"/>
</dbReference>
<dbReference type="PANTHER" id="PTHR42877:SF4">
    <property type="entry name" value="FAD_NAD(P)-BINDING DOMAIN-CONTAINING PROTEIN-RELATED"/>
    <property type="match status" value="1"/>
</dbReference>
<evidence type="ECO:0000256" key="2">
    <source>
        <dbReference type="ARBA" id="ARBA00010139"/>
    </source>
</evidence>
<dbReference type="FunFam" id="3.50.50.60:FF:000214">
    <property type="entry name" value="PROBABLE MONOOXYGENASE"/>
    <property type="match status" value="1"/>
</dbReference>
<evidence type="ECO:0000256" key="5">
    <source>
        <dbReference type="ARBA" id="ARBA00022857"/>
    </source>
</evidence>
<dbReference type="Pfam" id="PF00743">
    <property type="entry name" value="FMO-like"/>
    <property type="match status" value="1"/>
</dbReference>